<protein>
    <submittedName>
        <fullName evidence="1">Peptidyl-tRNA hydrolase</fullName>
    </submittedName>
</protein>
<keyword evidence="1" id="KW-0378">Hydrolase</keyword>
<organism evidence="1 2">
    <name type="scientific">Leucogyrophana mollusca</name>
    <dbReference type="NCBI Taxonomy" id="85980"/>
    <lineage>
        <taxon>Eukaryota</taxon>
        <taxon>Fungi</taxon>
        <taxon>Dikarya</taxon>
        <taxon>Basidiomycota</taxon>
        <taxon>Agaricomycotina</taxon>
        <taxon>Agaricomycetes</taxon>
        <taxon>Agaricomycetidae</taxon>
        <taxon>Boletales</taxon>
        <taxon>Boletales incertae sedis</taxon>
        <taxon>Leucogyrophana</taxon>
    </lineage>
</organism>
<evidence type="ECO:0000313" key="2">
    <source>
        <dbReference type="Proteomes" id="UP000790709"/>
    </source>
</evidence>
<keyword evidence="2" id="KW-1185">Reference proteome</keyword>
<dbReference type="EMBL" id="MU266504">
    <property type="protein sequence ID" value="KAH7921955.1"/>
    <property type="molecule type" value="Genomic_DNA"/>
</dbReference>
<gene>
    <name evidence="1" type="ORF">BV22DRAFT_1131833</name>
</gene>
<sequence>MSSAALYHTLVAGASLGLGFYLGSRFAAPQTPFAPNSGSVPESTKEPVQPEPVEEDDEDEDIADGDLNAVQARMMQQCKLVGPSTSSSRYVGFERNNRIAGTRGANRLEDDLGENSGTMRVFGHSRHATLACYKALSKSNPKLVQHWERTGQAKIALKAPSEDELLELEAIAKSLNLCARSILDAGRTQIEAGSRTVLGIGPAPVELINQVTGHLRLL</sequence>
<proteinExistence type="predicted"/>
<accession>A0ACB8B8D0</accession>
<comment type="caution">
    <text evidence="1">The sequence shown here is derived from an EMBL/GenBank/DDBJ whole genome shotgun (WGS) entry which is preliminary data.</text>
</comment>
<dbReference type="Proteomes" id="UP000790709">
    <property type="component" value="Unassembled WGS sequence"/>
</dbReference>
<reference evidence="1" key="1">
    <citation type="journal article" date="2021" name="New Phytol.">
        <title>Evolutionary innovations through gain and loss of genes in the ectomycorrhizal Boletales.</title>
        <authorList>
            <person name="Wu G."/>
            <person name="Miyauchi S."/>
            <person name="Morin E."/>
            <person name="Kuo A."/>
            <person name="Drula E."/>
            <person name="Varga T."/>
            <person name="Kohler A."/>
            <person name="Feng B."/>
            <person name="Cao Y."/>
            <person name="Lipzen A."/>
            <person name="Daum C."/>
            <person name="Hundley H."/>
            <person name="Pangilinan J."/>
            <person name="Johnson J."/>
            <person name="Barry K."/>
            <person name="LaButti K."/>
            <person name="Ng V."/>
            <person name="Ahrendt S."/>
            <person name="Min B."/>
            <person name="Choi I.G."/>
            <person name="Park H."/>
            <person name="Plett J.M."/>
            <person name="Magnuson J."/>
            <person name="Spatafora J.W."/>
            <person name="Nagy L.G."/>
            <person name="Henrissat B."/>
            <person name="Grigoriev I.V."/>
            <person name="Yang Z.L."/>
            <person name="Xu J."/>
            <person name="Martin F.M."/>
        </authorList>
    </citation>
    <scope>NUCLEOTIDE SEQUENCE</scope>
    <source>
        <strain evidence="1">KUC20120723A-06</strain>
    </source>
</reference>
<name>A0ACB8B8D0_9AGAM</name>
<evidence type="ECO:0000313" key="1">
    <source>
        <dbReference type="EMBL" id="KAH7921955.1"/>
    </source>
</evidence>